<evidence type="ECO:0000256" key="2">
    <source>
        <dbReference type="ARBA" id="ARBA00005568"/>
    </source>
</evidence>
<evidence type="ECO:0000256" key="6">
    <source>
        <dbReference type="PIRSR" id="PIRSR015582-2"/>
    </source>
</evidence>
<keyword evidence="8" id="KW-0456">Lyase</keyword>
<dbReference type="SUPFAM" id="SSF51621">
    <property type="entry name" value="Phosphoenolpyruvate/pyruvate domain"/>
    <property type="match status" value="1"/>
</dbReference>
<sequence length="279" mass="29228">MTPRRSVLYLPASNPRAVEKARTLPCDVVVLDLEDAVGPDDKAAARDAAVAALRQGGFQAREVGVRVNGLDTEWGDADLTALYAASPAFIVAPKVSTADQAAAFTARLPDGAALWAMIETPQALFHLDAIAATARMGALMLGVNDLAAMLRSAPSPDREPLKTAMSLTVAAARAHGLSPIDGVFNALDDDAGFEAECRQGRLYGFDGKSLIHPRQIAPANAAFAPSADDIAWAEAVVAAFDDPAHVGKGVIRVHGAMVERLHLARARDTLALHDLAGTL</sequence>
<evidence type="ECO:0000256" key="4">
    <source>
        <dbReference type="ARBA" id="ARBA00022842"/>
    </source>
</evidence>
<comment type="cofactor">
    <cofactor evidence="1">
        <name>Mg(2+)</name>
        <dbReference type="ChEBI" id="CHEBI:18420"/>
    </cofactor>
</comment>
<dbReference type="EMBL" id="BATC01000022">
    <property type="protein sequence ID" value="GAD59258.1"/>
    <property type="molecule type" value="Genomic_DNA"/>
</dbReference>
<feature type="binding site" evidence="6">
    <location>
        <position position="145"/>
    </location>
    <ligand>
        <name>Mg(2+)</name>
        <dbReference type="ChEBI" id="CHEBI:18420"/>
    </ligand>
</feature>
<dbReference type="Proteomes" id="UP000016569">
    <property type="component" value="Unassembled WGS sequence"/>
</dbReference>
<evidence type="ECO:0000256" key="5">
    <source>
        <dbReference type="PIRSR" id="PIRSR015582-1"/>
    </source>
</evidence>
<dbReference type="GO" id="GO:0016829">
    <property type="term" value="F:lyase activity"/>
    <property type="evidence" value="ECO:0007669"/>
    <property type="project" value="UniProtKB-KW"/>
</dbReference>
<feature type="domain" description="HpcH/HpaI aldolase/citrate lyase" evidence="7">
    <location>
        <begin position="5"/>
        <end position="213"/>
    </location>
</feature>
<keyword evidence="9" id="KW-1185">Reference proteome</keyword>
<comment type="caution">
    <text evidence="8">The sequence shown here is derived from an EMBL/GenBank/DDBJ whole genome shotgun (WGS) entry which is preliminary data.</text>
</comment>
<dbReference type="InterPro" id="IPR005000">
    <property type="entry name" value="Aldolase/citrate-lyase_domain"/>
</dbReference>
<dbReference type="InterPro" id="IPR040442">
    <property type="entry name" value="Pyrv_kinase-like_dom_sf"/>
</dbReference>
<dbReference type="Gene3D" id="3.20.20.60">
    <property type="entry name" value="Phosphoenolpyruvate-binding domains"/>
    <property type="match status" value="1"/>
</dbReference>
<keyword evidence="4 6" id="KW-0460">Magnesium</keyword>
<feature type="binding site" evidence="5">
    <location>
        <position position="119"/>
    </location>
    <ligand>
        <name>substrate</name>
    </ligand>
</feature>
<evidence type="ECO:0000313" key="8">
    <source>
        <dbReference type="EMBL" id="GAD59258.1"/>
    </source>
</evidence>
<dbReference type="GO" id="GO:0000287">
    <property type="term" value="F:magnesium ion binding"/>
    <property type="evidence" value="ECO:0007669"/>
    <property type="project" value="TreeGrafter"/>
</dbReference>
<reference evidence="9" key="1">
    <citation type="journal article" date="2013" name="Genome Announc.">
        <title>Draft Genome Sequence of the Dimorphic Prosthecate Bacterium Brevundimonas abyssalis TAR-001T.</title>
        <authorList>
            <person name="Tsubouchi T."/>
            <person name="Nishi S."/>
            <person name="Usui K."/>
            <person name="Shimane Y."/>
            <person name="Takaki Y."/>
            <person name="Maruyama T."/>
            <person name="Hatada Y."/>
        </authorList>
    </citation>
    <scope>NUCLEOTIDE SEQUENCE [LARGE SCALE GENOMIC DNA]</scope>
    <source>
        <strain evidence="9">TAR-001</strain>
    </source>
</reference>
<protein>
    <submittedName>
        <fullName evidence="8">Citrate lyase beta chain</fullName>
    </submittedName>
</protein>
<organism evidence="8 9">
    <name type="scientific">Brevundimonas abyssalis TAR-001</name>
    <dbReference type="NCBI Taxonomy" id="1391729"/>
    <lineage>
        <taxon>Bacteria</taxon>
        <taxon>Pseudomonadati</taxon>
        <taxon>Pseudomonadota</taxon>
        <taxon>Alphaproteobacteria</taxon>
        <taxon>Caulobacterales</taxon>
        <taxon>Caulobacteraceae</taxon>
        <taxon>Brevundimonas</taxon>
    </lineage>
</organism>
<name>A0A8E0KJ95_9CAUL</name>
<dbReference type="RefSeq" id="WP_021697353.1">
    <property type="nucleotide sequence ID" value="NZ_BATC01000022.1"/>
</dbReference>
<comment type="similarity">
    <text evidence="2">Belongs to the HpcH/HpaI aldolase family.</text>
</comment>
<dbReference type="OrthoDB" id="9800547at2"/>
<dbReference type="Pfam" id="PF03328">
    <property type="entry name" value="HpcH_HpaI"/>
    <property type="match status" value="1"/>
</dbReference>
<evidence type="ECO:0000313" key="9">
    <source>
        <dbReference type="Proteomes" id="UP000016569"/>
    </source>
</evidence>
<feature type="binding site" evidence="6">
    <location>
        <position position="119"/>
    </location>
    <ligand>
        <name>Mg(2+)</name>
        <dbReference type="ChEBI" id="CHEBI:18420"/>
    </ligand>
</feature>
<evidence type="ECO:0000256" key="3">
    <source>
        <dbReference type="ARBA" id="ARBA00022723"/>
    </source>
</evidence>
<dbReference type="PANTHER" id="PTHR32308:SF10">
    <property type="entry name" value="CITRATE LYASE SUBUNIT BETA"/>
    <property type="match status" value="1"/>
</dbReference>
<evidence type="ECO:0000256" key="1">
    <source>
        <dbReference type="ARBA" id="ARBA00001946"/>
    </source>
</evidence>
<dbReference type="PANTHER" id="PTHR32308">
    <property type="entry name" value="LYASE BETA SUBUNIT, PUTATIVE (AFU_ORTHOLOGUE AFUA_4G13030)-RELATED"/>
    <property type="match status" value="1"/>
</dbReference>
<dbReference type="InterPro" id="IPR015813">
    <property type="entry name" value="Pyrv/PenolPyrv_kinase-like_dom"/>
</dbReference>
<dbReference type="AlphaFoldDB" id="A0A8E0KJ95"/>
<dbReference type="InterPro" id="IPR011206">
    <property type="entry name" value="Citrate_lyase_beta/mcl1/mcl2"/>
</dbReference>
<dbReference type="GO" id="GO:0006107">
    <property type="term" value="P:oxaloacetate metabolic process"/>
    <property type="evidence" value="ECO:0007669"/>
    <property type="project" value="TreeGrafter"/>
</dbReference>
<evidence type="ECO:0000259" key="7">
    <source>
        <dbReference type="Pfam" id="PF03328"/>
    </source>
</evidence>
<proteinExistence type="inferred from homology"/>
<dbReference type="PIRSF" id="PIRSF015582">
    <property type="entry name" value="Cit_lyase_B"/>
    <property type="match status" value="1"/>
</dbReference>
<gene>
    <name evidence="8" type="ORF">MBEBAB_1508</name>
</gene>
<feature type="binding site" evidence="5">
    <location>
        <position position="66"/>
    </location>
    <ligand>
        <name>substrate</name>
    </ligand>
</feature>
<keyword evidence="3 6" id="KW-0479">Metal-binding</keyword>
<accession>A0A8E0KJ95</accession>